<evidence type="ECO:0000256" key="1">
    <source>
        <dbReference type="SAM" id="MobiDB-lite"/>
    </source>
</evidence>
<name>A0AA89AJ19_9ASTE</name>
<dbReference type="AlphaFoldDB" id="A0AA89AJ19"/>
<dbReference type="Proteomes" id="UP001188597">
    <property type="component" value="Unassembled WGS sequence"/>
</dbReference>
<reference evidence="2" key="1">
    <citation type="submission" date="2022-12" db="EMBL/GenBank/DDBJ databases">
        <title>Draft genome assemblies for two species of Escallonia (Escalloniales).</title>
        <authorList>
            <person name="Chanderbali A."/>
            <person name="Dervinis C."/>
            <person name="Anghel I."/>
            <person name="Soltis D."/>
            <person name="Soltis P."/>
            <person name="Zapata F."/>
        </authorList>
    </citation>
    <scope>NUCLEOTIDE SEQUENCE</scope>
    <source>
        <strain evidence="2">UCBG64.0493</strain>
        <tissue evidence="2">Leaf</tissue>
    </source>
</reference>
<dbReference type="PANTHER" id="PTHR12917">
    <property type="entry name" value="ASPARTYL PROTEASE DDI-RELATED"/>
    <property type="match status" value="1"/>
</dbReference>
<gene>
    <name evidence="2" type="ORF">RJ639_018480</name>
</gene>
<evidence type="ECO:0000313" key="3">
    <source>
        <dbReference type="Proteomes" id="UP001188597"/>
    </source>
</evidence>
<evidence type="ECO:0000313" key="2">
    <source>
        <dbReference type="EMBL" id="KAK3004170.1"/>
    </source>
</evidence>
<dbReference type="CDD" id="cd00303">
    <property type="entry name" value="retropepsin_like"/>
    <property type="match status" value="1"/>
</dbReference>
<dbReference type="EMBL" id="JAVXUP010002299">
    <property type="protein sequence ID" value="KAK3004170.1"/>
    <property type="molecule type" value="Genomic_DNA"/>
</dbReference>
<dbReference type="InterPro" id="IPR021109">
    <property type="entry name" value="Peptidase_aspartic_dom_sf"/>
</dbReference>
<organism evidence="2 3">
    <name type="scientific">Escallonia herrerae</name>
    <dbReference type="NCBI Taxonomy" id="1293975"/>
    <lineage>
        <taxon>Eukaryota</taxon>
        <taxon>Viridiplantae</taxon>
        <taxon>Streptophyta</taxon>
        <taxon>Embryophyta</taxon>
        <taxon>Tracheophyta</taxon>
        <taxon>Spermatophyta</taxon>
        <taxon>Magnoliopsida</taxon>
        <taxon>eudicotyledons</taxon>
        <taxon>Gunneridae</taxon>
        <taxon>Pentapetalae</taxon>
        <taxon>asterids</taxon>
        <taxon>campanulids</taxon>
        <taxon>Escalloniales</taxon>
        <taxon>Escalloniaceae</taxon>
        <taxon>Escallonia</taxon>
    </lineage>
</organism>
<dbReference type="SUPFAM" id="SSF50630">
    <property type="entry name" value="Acid proteases"/>
    <property type="match status" value="1"/>
</dbReference>
<sequence>MIAFLEKQKGKNRDSSSIDGEARLGAFQMVNEFVQKLKEEAFKKKKSKKRRGLLYAMVDVTGETQETLVDTGAIHNFMSIRVAEWLGLKPTKDGSWFMVVNAEEQPMKGVVNNVDLRIDGWTGKANFNIINMDELRVVLGMDFMEKLSTMLNPYSGMMMMASKEGQLEWMIQLVSKDRADARKGITVLQLDKGLTLCYGEWQMGPRTYAVDMPKLDSSSFLLSSSIRIAHYRPSMYSDNNPHEASPSSFLIDEHNNKNSGKMD</sequence>
<keyword evidence="3" id="KW-1185">Reference proteome</keyword>
<protein>
    <submittedName>
        <fullName evidence="2">Uncharacterized protein</fullName>
    </submittedName>
</protein>
<dbReference type="PANTHER" id="PTHR12917:SF18">
    <property type="entry name" value="DNA DAMAGE-INDUCIBLE PROTEIN 1-LIKE"/>
    <property type="match status" value="1"/>
</dbReference>
<dbReference type="Pfam" id="PF13975">
    <property type="entry name" value="gag-asp_proteas"/>
    <property type="match status" value="1"/>
</dbReference>
<proteinExistence type="predicted"/>
<comment type="caution">
    <text evidence="2">The sequence shown here is derived from an EMBL/GenBank/DDBJ whole genome shotgun (WGS) entry which is preliminary data.</text>
</comment>
<accession>A0AA89AJ19</accession>
<feature type="compositionally biased region" description="Basic and acidic residues" evidence="1">
    <location>
        <begin position="251"/>
        <end position="263"/>
    </location>
</feature>
<feature type="region of interest" description="Disordered" evidence="1">
    <location>
        <begin position="237"/>
        <end position="263"/>
    </location>
</feature>
<dbReference type="Gene3D" id="2.40.70.10">
    <property type="entry name" value="Acid Proteases"/>
    <property type="match status" value="1"/>
</dbReference>